<dbReference type="EMBL" id="JAKUCV010004447">
    <property type="protein sequence ID" value="KAJ4835341.1"/>
    <property type="molecule type" value="Genomic_DNA"/>
</dbReference>
<name>A0A9Q0FS03_9ROSI</name>
<reference evidence="1" key="2">
    <citation type="journal article" date="2023" name="Plants (Basel)">
        <title>Annotation of the Turnera subulata (Passifloraceae) Draft Genome Reveals the S-Locus Evolved after the Divergence of Turneroideae from Passifloroideae in a Stepwise Manner.</title>
        <authorList>
            <person name="Henning P.M."/>
            <person name="Roalson E.H."/>
            <person name="Mir W."/>
            <person name="McCubbin A.G."/>
            <person name="Shore J.S."/>
        </authorList>
    </citation>
    <scope>NUCLEOTIDE SEQUENCE</scope>
    <source>
        <strain evidence="1">F60SS</strain>
    </source>
</reference>
<protein>
    <submittedName>
        <fullName evidence="1">Uncharacterized protein</fullName>
    </submittedName>
</protein>
<gene>
    <name evidence="1" type="ORF">Tsubulata_044319</name>
</gene>
<proteinExistence type="predicted"/>
<reference evidence="1" key="1">
    <citation type="submission" date="2022-02" db="EMBL/GenBank/DDBJ databases">
        <authorList>
            <person name="Henning P.M."/>
            <person name="McCubbin A.G."/>
            <person name="Shore J.S."/>
        </authorList>
    </citation>
    <scope>NUCLEOTIDE SEQUENCE</scope>
    <source>
        <strain evidence="1">F60SS</strain>
        <tissue evidence="1">Leaves</tissue>
    </source>
</reference>
<sequence length="100" mass="11081">TIRHCRRFSPPLLPFHLPLFVTRRLRLWSSGRDNQGAGSLAPSLLLPDACNTPPHAVAARSPSLPLSSCRLSSHIVADNGVVWFGGVPLTGVWSWVWRWC</sequence>
<accession>A0A9Q0FS03</accession>
<evidence type="ECO:0000313" key="1">
    <source>
        <dbReference type="EMBL" id="KAJ4835341.1"/>
    </source>
</evidence>
<comment type="caution">
    <text evidence="1">The sequence shown here is derived from an EMBL/GenBank/DDBJ whole genome shotgun (WGS) entry which is preliminary data.</text>
</comment>
<keyword evidence="2" id="KW-1185">Reference proteome</keyword>
<evidence type="ECO:0000313" key="2">
    <source>
        <dbReference type="Proteomes" id="UP001141552"/>
    </source>
</evidence>
<dbReference type="AlphaFoldDB" id="A0A9Q0FS03"/>
<organism evidence="1 2">
    <name type="scientific">Turnera subulata</name>
    <dbReference type="NCBI Taxonomy" id="218843"/>
    <lineage>
        <taxon>Eukaryota</taxon>
        <taxon>Viridiplantae</taxon>
        <taxon>Streptophyta</taxon>
        <taxon>Embryophyta</taxon>
        <taxon>Tracheophyta</taxon>
        <taxon>Spermatophyta</taxon>
        <taxon>Magnoliopsida</taxon>
        <taxon>eudicotyledons</taxon>
        <taxon>Gunneridae</taxon>
        <taxon>Pentapetalae</taxon>
        <taxon>rosids</taxon>
        <taxon>fabids</taxon>
        <taxon>Malpighiales</taxon>
        <taxon>Passifloraceae</taxon>
        <taxon>Turnera</taxon>
    </lineage>
</organism>
<dbReference type="Proteomes" id="UP001141552">
    <property type="component" value="Unassembled WGS sequence"/>
</dbReference>
<feature type="non-terminal residue" evidence="1">
    <location>
        <position position="100"/>
    </location>
</feature>